<comment type="catalytic activity">
    <reaction evidence="9">
        <text>DNA(n) + a 2'-deoxyribonucleoside 5'-triphosphate = DNA(n+1) + diphosphate</text>
        <dbReference type="Rhea" id="RHEA:22508"/>
        <dbReference type="Rhea" id="RHEA-COMP:17339"/>
        <dbReference type="Rhea" id="RHEA-COMP:17340"/>
        <dbReference type="ChEBI" id="CHEBI:33019"/>
        <dbReference type="ChEBI" id="CHEBI:61560"/>
        <dbReference type="ChEBI" id="CHEBI:173112"/>
        <dbReference type="EC" id="2.7.7.7"/>
    </reaction>
</comment>
<evidence type="ECO:0000256" key="2">
    <source>
        <dbReference type="ARBA" id="ARBA00012417"/>
    </source>
</evidence>
<dbReference type="Gene3D" id="1.10.8.60">
    <property type="match status" value="1"/>
</dbReference>
<dbReference type="EC" id="2.7.7.7" evidence="2"/>
<dbReference type="PANTHER" id="PTHR11669">
    <property type="entry name" value="REPLICATION FACTOR C / DNA POLYMERASE III GAMMA-TAU SUBUNIT"/>
    <property type="match status" value="1"/>
</dbReference>
<dbReference type="InterPro" id="IPR022754">
    <property type="entry name" value="DNA_pol_III_gamma-3"/>
</dbReference>
<dbReference type="Pfam" id="PF12169">
    <property type="entry name" value="DNA_pol3_gamma3"/>
    <property type="match status" value="1"/>
</dbReference>
<dbReference type="SUPFAM" id="SSF52540">
    <property type="entry name" value="P-loop containing nucleoside triphosphate hydrolases"/>
    <property type="match status" value="1"/>
</dbReference>
<evidence type="ECO:0000256" key="7">
    <source>
        <dbReference type="ARBA" id="ARBA00022840"/>
    </source>
</evidence>
<dbReference type="GO" id="GO:0046872">
    <property type="term" value="F:metal ion binding"/>
    <property type="evidence" value="ECO:0007669"/>
    <property type="project" value="UniProtKB-KW"/>
</dbReference>
<keyword evidence="8" id="KW-0239">DNA-directed DNA polymerase</keyword>
<gene>
    <name evidence="11" type="ORF">LCGC14_1674830</name>
</gene>
<keyword evidence="4" id="KW-0479">Metal-binding</keyword>
<evidence type="ECO:0000256" key="9">
    <source>
        <dbReference type="ARBA" id="ARBA00049244"/>
    </source>
</evidence>
<dbReference type="GO" id="GO:0006261">
    <property type="term" value="P:DNA-templated DNA replication"/>
    <property type="evidence" value="ECO:0007669"/>
    <property type="project" value="TreeGrafter"/>
</dbReference>
<dbReference type="InterPro" id="IPR045085">
    <property type="entry name" value="HLD_clamp_pol_III_gamma_tau"/>
</dbReference>
<keyword evidence="8" id="KW-0548">Nucleotidyltransferase</keyword>
<dbReference type="InterPro" id="IPR012763">
    <property type="entry name" value="DNA_pol_III_sug/sutau_N"/>
</dbReference>
<dbReference type="Pfam" id="PF13177">
    <property type="entry name" value="DNA_pol3_delta2"/>
    <property type="match status" value="1"/>
</dbReference>
<organism evidence="11">
    <name type="scientific">marine sediment metagenome</name>
    <dbReference type="NCBI Taxonomy" id="412755"/>
    <lineage>
        <taxon>unclassified sequences</taxon>
        <taxon>metagenomes</taxon>
        <taxon>ecological metagenomes</taxon>
    </lineage>
</organism>
<evidence type="ECO:0000256" key="8">
    <source>
        <dbReference type="ARBA" id="ARBA00022932"/>
    </source>
</evidence>
<dbReference type="EMBL" id="LAZR01014428">
    <property type="protein sequence ID" value="KKM17530.1"/>
    <property type="molecule type" value="Genomic_DNA"/>
</dbReference>
<reference evidence="11" key="1">
    <citation type="journal article" date="2015" name="Nature">
        <title>Complex archaea that bridge the gap between prokaryotes and eukaryotes.</title>
        <authorList>
            <person name="Spang A."/>
            <person name="Saw J.H."/>
            <person name="Jorgensen S.L."/>
            <person name="Zaremba-Niedzwiedzka K."/>
            <person name="Martijn J."/>
            <person name="Lind A.E."/>
            <person name="van Eijk R."/>
            <person name="Schleper C."/>
            <person name="Guy L."/>
            <person name="Ettema T.J."/>
        </authorList>
    </citation>
    <scope>NUCLEOTIDE SEQUENCE</scope>
</reference>
<keyword evidence="7" id="KW-0067">ATP-binding</keyword>
<evidence type="ECO:0000256" key="5">
    <source>
        <dbReference type="ARBA" id="ARBA00022741"/>
    </source>
</evidence>
<keyword evidence="3" id="KW-0235">DNA replication</keyword>
<dbReference type="Pfam" id="PF22608">
    <property type="entry name" value="DNAX_ATPase_lid"/>
    <property type="match status" value="1"/>
</dbReference>
<evidence type="ECO:0000256" key="4">
    <source>
        <dbReference type="ARBA" id="ARBA00022723"/>
    </source>
</evidence>
<keyword evidence="8" id="KW-0808">Transferase</keyword>
<dbReference type="Gene3D" id="3.40.50.300">
    <property type="entry name" value="P-loop containing nucleotide triphosphate hydrolases"/>
    <property type="match status" value="1"/>
</dbReference>
<protein>
    <recommendedName>
        <fullName evidence="2">DNA-directed DNA polymerase</fullName>
        <ecNumber evidence="2">2.7.7.7</ecNumber>
    </recommendedName>
</protein>
<dbReference type="CDD" id="cd00009">
    <property type="entry name" value="AAA"/>
    <property type="match status" value="1"/>
</dbReference>
<sequence length="377" mass="42018">MKDLARKYRPRSLSDIVGQPVVVQTLSNAIKNNSLHHAHLFVGQFGSGKTSLARILAAMENCSVSPGIKPCGKCEICKKIFNGIHTDVREIDAASSAGSAEDIRKLKTSARYNPVDGCKVKYYILDEIGRASPTAGDALLKLIEEPPAGVKFVLATTEVQKLRPAIQSRCQRHDIRKIYWGEIAERLKVVAKKEKVEVEDTAINICARLAQGSMRNGLQNLEKLSDYVGDSILTGKAADELFGSVDETLLYELFDYLIGLKSSKIDTSSGLQVINKILQTGVEFRIIYQNLVEYLRNMVVMLTASNPFEFIDVSQEGKRRLKEQCIVCQKKQKHKALFHIQSALNEAKQSVDLNMSAEHALQSWYVRSVIVYNDSNL</sequence>
<dbReference type="PANTHER" id="PTHR11669:SF0">
    <property type="entry name" value="PROTEIN STICHEL-LIKE 2"/>
    <property type="match status" value="1"/>
</dbReference>
<comment type="caution">
    <text evidence="11">The sequence shown here is derived from an EMBL/GenBank/DDBJ whole genome shotgun (WGS) entry which is preliminary data.</text>
</comment>
<dbReference type="GO" id="GO:0009360">
    <property type="term" value="C:DNA polymerase III complex"/>
    <property type="evidence" value="ECO:0007669"/>
    <property type="project" value="InterPro"/>
</dbReference>
<dbReference type="GO" id="GO:0005524">
    <property type="term" value="F:ATP binding"/>
    <property type="evidence" value="ECO:0007669"/>
    <property type="project" value="UniProtKB-KW"/>
</dbReference>
<accession>A0A0F9KQ52</accession>
<evidence type="ECO:0000256" key="6">
    <source>
        <dbReference type="ARBA" id="ARBA00022833"/>
    </source>
</evidence>
<feature type="domain" description="AAA+ ATPase" evidence="10">
    <location>
        <begin position="35"/>
        <end position="185"/>
    </location>
</feature>
<evidence type="ECO:0000259" key="10">
    <source>
        <dbReference type="SMART" id="SM00382"/>
    </source>
</evidence>
<evidence type="ECO:0000256" key="3">
    <source>
        <dbReference type="ARBA" id="ARBA00022705"/>
    </source>
</evidence>
<dbReference type="GO" id="GO:0003887">
    <property type="term" value="F:DNA-directed DNA polymerase activity"/>
    <property type="evidence" value="ECO:0007669"/>
    <property type="project" value="UniProtKB-KW"/>
</dbReference>
<dbReference type="InterPro" id="IPR003593">
    <property type="entry name" value="AAA+_ATPase"/>
</dbReference>
<proteinExistence type="inferred from homology"/>
<evidence type="ECO:0000256" key="1">
    <source>
        <dbReference type="ARBA" id="ARBA00006360"/>
    </source>
</evidence>
<keyword evidence="6" id="KW-0862">Zinc</keyword>
<keyword evidence="5" id="KW-0547">Nucleotide-binding</keyword>
<dbReference type="NCBIfam" id="TIGR02397">
    <property type="entry name" value="dnaX_nterm"/>
    <property type="match status" value="1"/>
</dbReference>
<dbReference type="SMART" id="SM00382">
    <property type="entry name" value="AAA"/>
    <property type="match status" value="1"/>
</dbReference>
<dbReference type="InterPro" id="IPR027417">
    <property type="entry name" value="P-loop_NTPase"/>
</dbReference>
<dbReference type="InterPro" id="IPR050238">
    <property type="entry name" value="DNA_Rep/Repair_Clamp_Loader"/>
</dbReference>
<name>A0A0F9KQ52_9ZZZZ</name>
<evidence type="ECO:0000313" key="11">
    <source>
        <dbReference type="EMBL" id="KKM17530.1"/>
    </source>
</evidence>
<comment type="similarity">
    <text evidence="1">Belongs to the DnaX/STICHEL family.</text>
</comment>
<dbReference type="AlphaFoldDB" id="A0A0F9KQ52"/>